<proteinExistence type="predicted"/>
<reference evidence="2 3" key="1">
    <citation type="submission" date="2021-06" db="EMBL/GenBank/DDBJ databases">
        <title>New haloarchaea isolates fom saline soil.</title>
        <authorList>
            <person name="Duran-Viseras A."/>
            <person name="Sanchez-Porro C.S."/>
            <person name="Ventosa A."/>
        </authorList>
    </citation>
    <scope>NUCLEOTIDE SEQUENCE [LARGE SCALE GENOMIC DNA]</scope>
    <source>
        <strain evidence="2 3">JCM 183640</strain>
    </source>
</reference>
<gene>
    <name evidence="2" type="ORF">KTS45_01485</name>
</gene>
<feature type="transmembrane region" description="Helical" evidence="1">
    <location>
        <begin position="34"/>
        <end position="53"/>
    </location>
</feature>
<evidence type="ECO:0000313" key="2">
    <source>
        <dbReference type="EMBL" id="MBV0922861.1"/>
    </source>
</evidence>
<feature type="transmembrane region" description="Helical" evidence="1">
    <location>
        <begin position="7"/>
        <end position="28"/>
    </location>
</feature>
<sequence>MEPTVRYLVRLVVLFLLAGALLGAGIWAYWGLGLVVGLAAIAASVALVSYAGYDTYRLAAAA</sequence>
<evidence type="ECO:0000256" key="1">
    <source>
        <dbReference type="SAM" id="Phobius"/>
    </source>
</evidence>
<protein>
    <submittedName>
        <fullName evidence="2">Uncharacterized protein</fullName>
    </submittedName>
</protein>
<dbReference type="RefSeq" id="WP_162316033.1">
    <property type="nucleotide sequence ID" value="NZ_JAHQXF010000001.1"/>
</dbReference>
<dbReference type="Proteomes" id="UP000766550">
    <property type="component" value="Unassembled WGS sequence"/>
</dbReference>
<keyword evidence="1" id="KW-0472">Membrane</keyword>
<keyword evidence="1" id="KW-1133">Transmembrane helix</keyword>
<accession>A0A8J7Y679</accession>
<dbReference type="EMBL" id="JAHQXF010000001">
    <property type="protein sequence ID" value="MBV0922861.1"/>
    <property type="molecule type" value="Genomic_DNA"/>
</dbReference>
<evidence type="ECO:0000313" key="3">
    <source>
        <dbReference type="Proteomes" id="UP000766550"/>
    </source>
</evidence>
<dbReference type="AlphaFoldDB" id="A0A8J7Y679"/>
<name>A0A8J7Y679_9EURY</name>
<organism evidence="2 3">
    <name type="scientific">Haloarcula limicola</name>
    <dbReference type="NCBI Taxonomy" id="1429915"/>
    <lineage>
        <taxon>Archaea</taxon>
        <taxon>Methanobacteriati</taxon>
        <taxon>Methanobacteriota</taxon>
        <taxon>Stenosarchaea group</taxon>
        <taxon>Halobacteria</taxon>
        <taxon>Halobacteriales</taxon>
        <taxon>Haloarculaceae</taxon>
        <taxon>Haloarcula</taxon>
    </lineage>
</organism>
<keyword evidence="3" id="KW-1185">Reference proteome</keyword>
<keyword evidence="1" id="KW-0812">Transmembrane</keyword>
<comment type="caution">
    <text evidence="2">The sequence shown here is derived from an EMBL/GenBank/DDBJ whole genome shotgun (WGS) entry which is preliminary data.</text>
</comment>